<evidence type="ECO:0000256" key="2">
    <source>
        <dbReference type="ARBA" id="ARBA00022516"/>
    </source>
</evidence>
<feature type="transmembrane region" description="Helical" evidence="10">
    <location>
        <begin position="228"/>
        <end position="248"/>
    </location>
</feature>
<dbReference type="Pfam" id="PF01151">
    <property type="entry name" value="ELO"/>
    <property type="match status" value="1"/>
</dbReference>
<evidence type="ECO:0000313" key="11">
    <source>
        <dbReference type="EMBL" id="KAK4880561.1"/>
    </source>
</evidence>
<dbReference type="GO" id="GO:0005789">
    <property type="term" value="C:endoplasmic reticulum membrane"/>
    <property type="evidence" value="ECO:0007669"/>
    <property type="project" value="TreeGrafter"/>
</dbReference>
<feature type="transmembrane region" description="Helical" evidence="10">
    <location>
        <begin position="348"/>
        <end position="368"/>
    </location>
</feature>
<protein>
    <recommendedName>
        <fullName evidence="10">Elongation of very long chain fatty acids protein</fullName>
        <ecNumber evidence="10">2.3.1.199</ecNumber>
    </recommendedName>
    <alternativeName>
        <fullName evidence="10">Very-long-chain 3-oxoacyl-CoA synthase</fullName>
    </alternativeName>
</protein>
<keyword evidence="4 10" id="KW-0812">Transmembrane</keyword>
<dbReference type="GO" id="GO:0030148">
    <property type="term" value="P:sphingolipid biosynthetic process"/>
    <property type="evidence" value="ECO:0007669"/>
    <property type="project" value="TreeGrafter"/>
</dbReference>
<comment type="caution">
    <text evidence="11">The sequence shown here is derived from an EMBL/GenBank/DDBJ whole genome shotgun (WGS) entry which is preliminary data.</text>
</comment>
<keyword evidence="2 10" id="KW-0444">Lipid biosynthesis</keyword>
<feature type="transmembrane region" description="Helical" evidence="10">
    <location>
        <begin position="181"/>
        <end position="199"/>
    </location>
</feature>
<organism evidence="11 12">
    <name type="scientific">Aquatica leii</name>
    <dbReference type="NCBI Taxonomy" id="1421715"/>
    <lineage>
        <taxon>Eukaryota</taxon>
        <taxon>Metazoa</taxon>
        <taxon>Ecdysozoa</taxon>
        <taxon>Arthropoda</taxon>
        <taxon>Hexapoda</taxon>
        <taxon>Insecta</taxon>
        <taxon>Pterygota</taxon>
        <taxon>Neoptera</taxon>
        <taxon>Endopterygota</taxon>
        <taxon>Coleoptera</taxon>
        <taxon>Polyphaga</taxon>
        <taxon>Elateriformia</taxon>
        <taxon>Elateroidea</taxon>
        <taxon>Lampyridae</taxon>
        <taxon>Luciolinae</taxon>
        <taxon>Aquatica</taxon>
    </lineage>
</organism>
<sequence>MYPVKGVKDDLKNKQLAQKKYYDSQPILVQNGIRDWKSGVVVNRTDEDYTVRVGKGEYRRNRSHLRPFYTPTSSTTKQESEAATELAINIEPLNPQEDCQEASLLNKKSSDCLKNSTMIKPVEYYKFVVKSLADPRTQNWFLISEPWQLVSIILLYLYAVYKFLPAYMLNKEPYTLKKIIGAYNIFQIIACIFLIYGVSTSGWITDYSLGCQVVDYSENEMPLRMAKFMWWHMIVKMCELLETCFFVLRKKTNQVTFLHVYHHISTLILAWIACKYFPGGMITFTVLLNSFIHIIMYGYYFLTALGPTMRKKMDIVKSKLTILQLIQLGIILIHSVQMILPGCEIPNAAGYIYLPNMVINILLFLNFYKRSYSKKLK</sequence>
<evidence type="ECO:0000256" key="7">
    <source>
        <dbReference type="ARBA" id="ARBA00023098"/>
    </source>
</evidence>
<name>A0AAN7S9T7_9COLE</name>
<dbReference type="GO" id="GO:0034626">
    <property type="term" value="P:fatty acid elongation, polyunsaturated fatty acid"/>
    <property type="evidence" value="ECO:0007669"/>
    <property type="project" value="TreeGrafter"/>
</dbReference>
<keyword evidence="7 10" id="KW-0443">Lipid metabolism</keyword>
<comment type="catalytic activity">
    <reaction evidence="10">
        <text>a very-long-chain acyl-CoA + malonyl-CoA + H(+) = a very-long-chain 3-oxoacyl-CoA + CO2 + CoA</text>
        <dbReference type="Rhea" id="RHEA:32727"/>
        <dbReference type="ChEBI" id="CHEBI:15378"/>
        <dbReference type="ChEBI" id="CHEBI:16526"/>
        <dbReference type="ChEBI" id="CHEBI:57287"/>
        <dbReference type="ChEBI" id="CHEBI:57384"/>
        <dbReference type="ChEBI" id="CHEBI:90725"/>
        <dbReference type="ChEBI" id="CHEBI:90736"/>
        <dbReference type="EC" id="2.3.1.199"/>
    </reaction>
</comment>
<dbReference type="GO" id="GO:0019367">
    <property type="term" value="P:fatty acid elongation, saturated fatty acid"/>
    <property type="evidence" value="ECO:0007669"/>
    <property type="project" value="TreeGrafter"/>
</dbReference>
<evidence type="ECO:0000256" key="1">
    <source>
        <dbReference type="ARBA" id="ARBA00004141"/>
    </source>
</evidence>
<keyword evidence="3 10" id="KW-0808">Transferase</keyword>
<evidence type="ECO:0000256" key="5">
    <source>
        <dbReference type="ARBA" id="ARBA00022832"/>
    </source>
</evidence>
<feature type="transmembrane region" description="Helical" evidence="10">
    <location>
        <begin position="147"/>
        <end position="169"/>
    </location>
</feature>
<evidence type="ECO:0000313" key="12">
    <source>
        <dbReference type="Proteomes" id="UP001353858"/>
    </source>
</evidence>
<dbReference type="PANTHER" id="PTHR11157:SF113">
    <property type="entry name" value="ELONGATION OF VERY LONG CHAIN FATTY ACIDS PROTEIN"/>
    <property type="match status" value="1"/>
</dbReference>
<evidence type="ECO:0000256" key="4">
    <source>
        <dbReference type="ARBA" id="ARBA00022692"/>
    </source>
</evidence>
<dbReference type="EMBL" id="JARPUR010000003">
    <property type="protein sequence ID" value="KAK4880561.1"/>
    <property type="molecule type" value="Genomic_DNA"/>
</dbReference>
<keyword evidence="12" id="KW-1185">Reference proteome</keyword>
<proteinExistence type="inferred from homology"/>
<keyword evidence="5 10" id="KW-0276">Fatty acid metabolism</keyword>
<dbReference type="PROSITE" id="PS01188">
    <property type="entry name" value="ELO"/>
    <property type="match status" value="1"/>
</dbReference>
<dbReference type="GO" id="GO:0034625">
    <property type="term" value="P:fatty acid elongation, monounsaturated fatty acid"/>
    <property type="evidence" value="ECO:0007669"/>
    <property type="project" value="TreeGrafter"/>
</dbReference>
<dbReference type="PANTHER" id="PTHR11157">
    <property type="entry name" value="FATTY ACID ACYL TRANSFERASE-RELATED"/>
    <property type="match status" value="1"/>
</dbReference>
<keyword evidence="8 10" id="KW-0472">Membrane</keyword>
<dbReference type="GO" id="GO:0042761">
    <property type="term" value="P:very long-chain fatty acid biosynthetic process"/>
    <property type="evidence" value="ECO:0007669"/>
    <property type="project" value="TreeGrafter"/>
</dbReference>
<feature type="transmembrane region" description="Helical" evidence="10">
    <location>
        <begin position="322"/>
        <end position="342"/>
    </location>
</feature>
<feature type="transmembrane region" description="Helical" evidence="10">
    <location>
        <begin position="255"/>
        <end position="273"/>
    </location>
</feature>
<accession>A0AAN7S9T7</accession>
<evidence type="ECO:0000256" key="3">
    <source>
        <dbReference type="ARBA" id="ARBA00022679"/>
    </source>
</evidence>
<keyword evidence="6 10" id="KW-1133">Transmembrane helix</keyword>
<evidence type="ECO:0000256" key="6">
    <source>
        <dbReference type="ARBA" id="ARBA00022989"/>
    </source>
</evidence>
<gene>
    <name evidence="11" type="ORF">RN001_008707</name>
</gene>
<dbReference type="InterPro" id="IPR030457">
    <property type="entry name" value="ELO_CS"/>
</dbReference>
<dbReference type="EC" id="2.3.1.199" evidence="10"/>
<feature type="transmembrane region" description="Helical" evidence="10">
    <location>
        <begin position="279"/>
        <end position="302"/>
    </location>
</feature>
<keyword evidence="9 10" id="KW-0275">Fatty acid biosynthesis</keyword>
<dbReference type="GO" id="GO:0009922">
    <property type="term" value="F:fatty acid elongase activity"/>
    <property type="evidence" value="ECO:0007669"/>
    <property type="project" value="UniProtKB-EC"/>
</dbReference>
<evidence type="ECO:0000256" key="9">
    <source>
        <dbReference type="ARBA" id="ARBA00023160"/>
    </source>
</evidence>
<evidence type="ECO:0000256" key="10">
    <source>
        <dbReference type="RuleBase" id="RU361115"/>
    </source>
</evidence>
<comment type="subcellular location">
    <subcellularLocation>
        <location evidence="1">Membrane</location>
        <topology evidence="1">Multi-pass membrane protein</topology>
    </subcellularLocation>
</comment>
<dbReference type="InterPro" id="IPR002076">
    <property type="entry name" value="ELO_fam"/>
</dbReference>
<reference evidence="12" key="1">
    <citation type="submission" date="2023-01" db="EMBL/GenBank/DDBJ databases">
        <title>Key to firefly adult light organ development and bioluminescence: homeobox transcription factors regulate luciferase expression and transportation to peroxisome.</title>
        <authorList>
            <person name="Fu X."/>
        </authorList>
    </citation>
    <scope>NUCLEOTIDE SEQUENCE [LARGE SCALE GENOMIC DNA]</scope>
</reference>
<comment type="similarity">
    <text evidence="10">Belongs to the ELO family.</text>
</comment>
<evidence type="ECO:0000256" key="8">
    <source>
        <dbReference type="ARBA" id="ARBA00023136"/>
    </source>
</evidence>
<dbReference type="AlphaFoldDB" id="A0AAN7S9T7"/>
<dbReference type="Proteomes" id="UP001353858">
    <property type="component" value="Unassembled WGS sequence"/>
</dbReference>